<evidence type="ECO:0000313" key="8">
    <source>
        <dbReference type="Proteomes" id="UP001328107"/>
    </source>
</evidence>
<organism evidence="7 8">
    <name type="scientific">Pristionchus mayeri</name>
    <dbReference type="NCBI Taxonomy" id="1317129"/>
    <lineage>
        <taxon>Eukaryota</taxon>
        <taxon>Metazoa</taxon>
        <taxon>Ecdysozoa</taxon>
        <taxon>Nematoda</taxon>
        <taxon>Chromadorea</taxon>
        <taxon>Rhabditida</taxon>
        <taxon>Rhabditina</taxon>
        <taxon>Diplogasteromorpha</taxon>
        <taxon>Diplogasteroidea</taxon>
        <taxon>Neodiplogasteridae</taxon>
        <taxon>Pristionchus</taxon>
    </lineage>
</organism>
<sequence length="130" mass="14832">TDTSGYKVYIGVETWAQEVLSKVISVSSYLIFIAVSLPMCSVSIYQLRLAQKFNMKFVKQERALLIYTIIITSAHLLKCAQQIFWYVTLVIHNDALYDLATRMYGVANVATMFIPPMLLLAMSKRVRNEV</sequence>
<feature type="non-terminal residue" evidence="7">
    <location>
        <position position="1"/>
    </location>
</feature>
<feature type="transmembrane region" description="Helical" evidence="6">
    <location>
        <begin position="104"/>
        <end position="122"/>
    </location>
</feature>
<reference evidence="8" key="1">
    <citation type="submission" date="2022-10" db="EMBL/GenBank/DDBJ databases">
        <title>Genome assembly of Pristionchus species.</title>
        <authorList>
            <person name="Yoshida K."/>
            <person name="Sommer R.J."/>
        </authorList>
    </citation>
    <scope>NUCLEOTIDE SEQUENCE [LARGE SCALE GENOMIC DNA]</scope>
    <source>
        <strain evidence="8">RS5460</strain>
    </source>
</reference>
<keyword evidence="8" id="KW-1185">Reference proteome</keyword>
<comment type="caution">
    <text evidence="7">The sequence shown here is derived from an EMBL/GenBank/DDBJ whole genome shotgun (WGS) entry which is preliminary data.</text>
</comment>
<name>A0AAN5CGC9_9BILA</name>
<feature type="non-terminal residue" evidence="7">
    <location>
        <position position="130"/>
    </location>
</feature>
<evidence type="ECO:0000256" key="6">
    <source>
        <dbReference type="RuleBase" id="RU280813"/>
    </source>
</evidence>
<feature type="transmembrane region" description="Helical" evidence="6">
    <location>
        <begin position="23"/>
        <end position="44"/>
    </location>
</feature>
<dbReference type="GO" id="GO:0004888">
    <property type="term" value="F:transmembrane signaling receptor activity"/>
    <property type="evidence" value="ECO:0007669"/>
    <property type="project" value="InterPro"/>
</dbReference>
<comment type="subcellular location">
    <subcellularLocation>
        <location evidence="1">Membrane</location>
        <topology evidence="1">Multi-pass membrane protein</topology>
    </subcellularLocation>
</comment>
<dbReference type="InterPro" id="IPR051119">
    <property type="entry name" value="Nematode_SR-like"/>
</dbReference>
<dbReference type="AlphaFoldDB" id="A0AAN5CGC9"/>
<evidence type="ECO:0000256" key="2">
    <source>
        <dbReference type="ARBA" id="ARBA00005692"/>
    </source>
</evidence>
<proteinExistence type="inferred from homology"/>
<comment type="caution">
    <text evidence="6">Lacks conserved residue(s) required for the propagation of feature annotation.</text>
</comment>
<dbReference type="EMBL" id="BTRK01000003">
    <property type="protein sequence ID" value="GMR43232.1"/>
    <property type="molecule type" value="Genomic_DNA"/>
</dbReference>
<keyword evidence="3 6" id="KW-0812">Transmembrane</keyword>
<gene>
    <name evidence="7" type="ORF">PMAYCL1PPCAC_13427</name>
</gene>
<dbReference type="PANTHER" id="PTHR31627:SF42">
    <property type="entry name" value="G_PROTEIN_RECEP_F1_2 DOMAIN-CONTAINING PROTEIN-RELATED"/>
    <property type="match status" value="1"/>
</dbReference>
<evidence type="ECO:0000256" key="4">
    <source>
        <dbReference type="ARBA" id="ARBA00022989"/>
    </source>
</evidence>
<dbReference type="Pfam" id="PF02118">
    <property type="entry name" value="Srg"/>
    <property type="match status" value="1"/>
</dbReference>
<evidence type="ECO:0000313" key="7">
    <source>
        <dbReference type="EMBL" id="GMR43232.1"/>
    </source>
</evidence>
<dbReference type="GO" id="GO:0016020">
    <property type="term" value="C:membrane"/>
    <property type="evidence" value="ECO:0007669"/>
    <property type="project" value="UniProtKB-SubCell"/>
</dbReference>
<feature type="transmembrane region" description="Helical" evidence="6">
    <location>
        <begin position="64"/>
        <end position="84"/>
    </location>
</feature>
<keyword evidence="5 6" id="KW-0472">Membrane</keyword>
<dbReference type="GO" id="GO:0007606">
    <property type="term" value="P:sensory perception of chemical stimulus"/>
    <property type="evidence" value="ECO:0007669"/>
    <property type="project" value="UniProtKB-UniRule"/>
</dbReference>
<accession>A0AAN5CGC9</accession>
<dbReference type="InterPro" id="IPR000609">
    <property type="entry name" value="7TM_GPCR_serpentine_rcpt_Srg"/>
</dbReference>
<protein>
    <recommendedName>
        <fullName evidence="6">Serpentine receptor class gamma</fullName>
    </recommendedName>
</protein>
<dbReference type="PANTHER" id="PTHR31627">
    <property type="entry name" value="SERPENTINE RECEPTOR CLASS GAMMA-RELATED"/>
    <property type="match status" value="1"/>
</dbReference>
<evidence type="ECO:0000256" key="5">
    <source>
        <dbReference type="ARBA" id="ARBA00023136"/>
    </source>
</evidence>
<keyword evidence="4 6" id="KW-1133">Transmembrane helix</keyword>
<dbReference type="Proteomes" id="UP001328107">
    <property type="component" value="Unassembled WGS sequence"/>
</dbReference>
<evidence type="ECO:0000256" key="3">
    <source>
        <dbReference type="ARBA" id="ARBA00022692"/>
    </source>
</evidence>
<comment type="similarity">
    <text evidence="2 6">Belongs to the nematode receptor-like protein srg family.</text>
</comment>
<evidence type="ECO:0000256" key="1">
    <source>
        <dbReference type="ARBA" id="ARBA00004141"/>
    </source>
</evidence>